<evidence type="ECO:0000313" key="4">
    <source>
        <dbReference type="Proteomes" id="UP000232688"/>
    </source>
</evidence>
<evidence type="ECO:0000256" key="1">
    <source>
        <dbReference type="SAM" id="MobiDB-lite"/>
    </source>
</evidence>
<dbReference type="VEuPathDB" id="FungiDB:RhiirA1_528024"/>
<proteinExistence type="predicted"/>
<accession>A0A2I1EGY6</accession>
<evidence type="ECO:0000313" key="3">
    <source>
        <dbReference type="EMBL" id="PKC76395.1"/>
    </source>
</evidence>
<feature type="compositionally biased region" description="Polar residues" evidence="1">
    <location>
        <begin position="463"/>
        <end position="489"/>
    </location>
</feature>
<name>A0A2I1EGY6_9GLOM</name>
<dbReference type="PANTHER" id="PTHR33129:SF1">
    <property type="entry name" value="ATP-BINDING PROTEIN"/>
    <property type="match status" value="1"/>
</dbReference>
<dbReference type="AlphaFoldDB" id="A0A2I1EGY6"/>
<reference evidence="3 4" key="4">
    <citation type="submission" date="2017-10" db="EMBL/GenBank/DDBJ databases">
        <title>Genome analyses suggest a sexual origin of heterokaryosis in a supposedly ancient asexual fungus.</title>
        <authorList>
            <person name="Corradi N."/>
            <person name="Sedzielewska K."/>
            <person name="Noel J."/>
            <person name="Charron P."/>
            <person name="Farinelli L."/>
            <person name="Marton T."/>
            <person name="Kruger M."/>
            <person name="Pelin A."/>
            <person name="Brachmann A."/>
            <person name="Corradi N."/>
        </authorList>
    </citation>
    <scope>NUCLEOTIDE SEQUENCE [LARGE SCALE GENOMIC DNA]</scope>
    <source>
        <strain evidence="3 4">A1</strain>
    </source>
</reference>
<dbReference type="VEuPathDB" id="FungiDB:FUN_019857"/>
<reference evidence="2 5" key="2">
    <citation type="submission" date="2017-09" db="EMBL/GenBank/DDBJ databases">
        <title>Extensive intraspecific genome diversity in a model arbuscular mycorrhizal fungus.</title>
        <authorList>
            <person name="Chen E.C."/>
            <person name="Morin E."/>
            <person name="Beaudet D."/>
            <person name="Noel J."/>
            <person name="Ndikumana S."/>
            <person name="Charron P."/>
            <person name="St-Onge C."/>
            <person name="Giorgi J."/>
            <person name="Grigoriev I.V."/>
            <person name="Roux C."/>
            <person name="Martin F.M."/>
            <person name="Corradi N."/>
        </authorList>
    </citation>
    <scope>NUCLEOTIDE SEQUENCE [LARGE SCALE GENOMIC DNA]</scope>
    <source>
        <strain evidence="2 5">A5</strain>
    </source>
</reference>
<dbReference type="VEuPathDB" id="FungiDB:RhiirFUN_006385"/>
<dbReference type="PANTHER" id="PTHR33129">
    <property type="entry name" value="PROTEIN KINASE DOMAIN-CONTAINING PROTEIN-RELATED"/>
    <property type="match status" value="1"/>
</dbReference>
<feature type="region of interest" description="Disordered" evidence="1">
    <location>
        <begin position="463"/>
        <end position="515"/>
    </location>
</feature>
<evidence type="ECO:0008006" key="6">
    <source>
        <dbReference type="Google" id="ProtNLM"/>
    </source>
</evidence>
<sequence>MSIVYDAIAGLDLTPDEKSDLRAYFVNNSDKRKELELFISGCSDDEVVSCLIKVLRPEFATVGPVTDLKDTEFDAKTSELLKLAYDTNFFGLDNQPSRLFIRNCYKDLLDIVSKPEIRNLRISGNPGVGKTFFGYYLLYDLLTKDKTIVYELHTMKGSVILFKEGKGFYLSEAIDHKIIRNYLYKKDTWYIVDGKKPYNASVAKTILISSPMKSHYHDFDKSEGDSVTILIMPVWTWKEINYCRQNLFENLDEKLVSELYVKWGGIPRYILKEALNSSIQRKLTQADNNDLKDEENTVDEDEINYIAEEYYTETIIKYASDYVGEIIYERLKDSIIRRLQAEVEACIAREKSINNAYFGCYFEQIVHRIFRKGGPFRVRSLEPDSNDNLLTETLNKQDEILKFSNVESIENDKYYQPEKKLCGNYQKQNFVTSKDDVSQRLPRWIKNHVKQYVLGIDLSSGGSRNLPNLPRTSSTATIEEGVSNLSTVEEPSASIPAKRSSGNQSEGSKGKKRAS</sequence>
<evidence type="ECO:0000313" key="5">
    <source>
        <dbReference type="Proteomes" id="UP000232722"/>
    </source>
</evidence>
<gene>
    <name evidence="3" type="ORF">RhiirA1_528024</name>
    <name evidence="2" type="ORF">RhiirA5_498566</name>
</gene>
<dbReference type="EMBL" id="LLXH01000003">
    <property type="protein sequence ID" value="PKC76395.1"/>
    <property type="molecule type" value="Genomic_DNA"/>
</dbReference>
<reference evidence="2 5" key="1">
    <citation type="submission" date="2016-04" db="EMBL/GenBank/DDBJ databases">
        <title>Genome analyses suggest a sexual origin of heterokaryosis in a supposedly ancient asexual fungus.</title>
        <authorList>
            <person name="Ropars J."/>
            <person name="Sedzielewska K."/>
            <person name="Noel J."/>
            <person name="Charron P."/>
            <person name="Farinelli L."/>
            <person name="Marton T."/>
            <person name="Kruger M."/>
            <person name="Pelin A."/>
            <person name="Brachmann A."/>
            <person name="Corradi N."/>
        </authorList>
    </citation>
    <scope>NUCLEOTIDE SEQUENCE [LARGE SCALE GENOMIC DNA]</scope>
    <source>
        <strain evidence="2 5">A5</strain>
    </source>
</reference>
<dbReference type="InterPro" id="IPR052980">
    <property type="entry name" value="Crinkler_effector"/>
</dbReference>
<organism evidence="3 4">
    <name type="scientific">Rhizophagus irregularis</name>
    <dbReference type="NCBI Taxonomy" id="588596"/>
    <lineage>
        <taxon>Eukaryota</taxon>
        <taxon>Fungi</taxon>
        <taxon>Fungi incertae sedis</taxon>
        <taxon>Mucoromycota</taxon>
        <taxon>Glomeromycotina</taxon>
        <taxon>Glomeromycetes</taxon>
        <taxon>Glomerales</taxon>
        <taxon>Glomeraceae</taxon>
        <taxon>Rhizophagus</taxon>
    </lineage>
</organism>
<dbReference type="OrthoDB" id="2340858at2759"/>
<dbReference type="Proteomes" id="UP000232722">
    <property type="component" value="Unassembled WGS sequence"/>
</dbReference>
<evidence type="ECO:0000313" key="2">
    <source>
        <dbReference type="EMBL" id="PKC10304.1"/>
    </source>
</evidence>
<comment type="caution">
    <text evidence="3">The sequence shown here is derived from an EMBL/GenBank/DDBJ whole genome shotgun (WGS) entry which is preliminary data.</text>
</comment>
<dbReference type="VEuPathDB" id="FungiDB:RhiirFUN_018760"/>
<protein>
    <recommendedName>
        <fullName evidence="6">Crinkler family protein</fullName>
    </recommendedName>
</protein>
<reference evidence="3 4" key="3">
    <citation type="submission" date="2017-10" db="EMBL/GenBank/DDBJ databases">
        <title>Extensive intraspecific genome diversity in a model arbuscular mycorrhizal fungus.</title>
        <authorList>
            <person name="Chen E.C.H."/>
            <person name="Morin E."/>
            <person name="Baudet D."/>
            <person name="Noel J."/>
            <person name="Ndikumana S."/>
            <person name="Charron P."/>
            <person name="St-Onge C."/>
            <person name="Giorgi J."/>
            <person name="Grigoriev I.V."/>
            <person name="Roux C."/>
            <person name="Martin F.M."/>
            <person name="Corradi N."/>
        </authorList>
    </citation>
    <scope>NUCLEOTIDE SEQUENCE [LARGE SCALE GENOMIC DNA]</scope>
    <source>
        <strain evidence="3 4">A1</strain>
    </source>
</reference>
<dbReference type="Proteomes" id="UP000232688">
    <property type="component" value="Unassembled WGS sequence"/>
</dbReference>
<dbReference type="EMBL" id="LLXJ01000391">
    <property type="protein sequence ID" value="PKC10304.1"/>
    <property type="molecule type" value="Genomic_DNA"/>
</dbReference>